<evidence type="ECO:0000256" key="4">
    <source>
        <dbReference type="ARBA" id="ARBA00022898"/>
    </source>
</evidence>
<dbReference type="FunFam" id="3.20.10.10:FF:000002">
    <property type="entry name" value="D-alanine aminotransferase"/>
    <property type="match status" value="1"/>
</dbReference>
<dbReference type="GO" id="GO:0005829">
    <property type="term" value="C:cytosol"/>
    <property type="evidence" value="ECO:0007669"/>
    <property type="project" value="TreeGrafter"/>
</dbReference>
<keyword evidence="7" id="KW-0456">Lyase</keyword>
<organism evidence="7 8">
    <name type="scientific">Laceyella tengchongensis</name>
    <dbReference type="NCBI Taxonomy" id="574699"/>
    <lineage>
        <taxon>Bacteria</taxon>
        <taxon>Bacillati</taxon>
        <taxon>Bacillota</taxon>
        <taxon>Bacilli</taxon>
        <taxon>Bacillales</taxon>
        <taxon>Thermoactinomycetaceae</taxon>
        <taxon>Laceyella</taxon>
    </lineage>
</organism>
<dbReference type="InterPro" id="IPR050571">
    <property type="entry name" value="Class-IV_PLP-Dep_Aminotrnsfr"/>
</dbReference>
<dbReference type="Gene3D" id="3.20.10.10">
    <property type="entry name" value="D-amino Acid Aminotransferase, subunit A, domain 2"/>
    <property type="match status" value="1"/>
</dbReference>
<proteinExistence type="inferred from homology"/>
<evidence type="ECO:0000256" key="5">
    <source>
        <dbReference type="RuleBase" id="RU004106"/>
    </source>
</evidence>
<dbReference type="EMBL" id="FXTU01000007">
    <property type="protein sequence ID" value="SMP30839.1"/>
    <property type="molecule type" value="Genomic_DNA"/>
</dbReference>
<comment type="cofactor">
    <cofactor evidence="1 6">
        <name>pyridoxal 5'-phosphate</name>
        <dbReference type="ChEBI" id="CHEBI:597326"/>
    </cofactor>
</comment>
<dbReference type="Pfam" id="PF01063">
    <property type="entry name" value="Aminotran_4"/>
    <property type="match status" value="1"/>
</dbReference>
<dbReference type="InterPro" id="IPR036038">
    <property type="entry name" value="Aminotransferase-like"/>
</dbReference>
<dbReference type="InterPro" id="IPR001544">
    <property type="entry name" value="Aminotrans_IV"/>
</dbReference>
<comment type="caution">
    <text evidence="7">The sequence shown here is derived from an EMBL/GenBank/DDBJ whole genome shotgun (WGS) entry which is preliminary data.</text>
</comment>
<evidence type="ECO:0000256" key="1">
    <source>
        <dbReference type="ARBA" id="ARBA00001933"/>
    </source>
</evidence>
<dbReference type="AlphaFoldDB" id="A0AA45WRE3"/>
<keyword evidence="4 6" id="KW-0663">Pyridoxal phosphate</keyword>
<dbReference type="SUPFAM" id="SSF56752">
    <property type="entry name" value="D-aminoacid aminotransferase-like PLP-dependent enzymes"/>
    <property type="match status" value="1"/>
</dbReference>
<dbReference type="InterPro" id="IPR018300">
    <property type="entry name" value="Aminotrans_IV_CS"/>
</dbReference>
<dbReference type="GO" id="GO:0046394">
    <property type="term" value="P:carboxylic acid biosynthetic process"/>
    <property type="evidence" value="ECO:0007669"/>
    <property type="project" value="UniProtKB-ARBA"/>
</dbReference>
<dbReference type="GO" id="GO:0016829">
    <property type="term" value="F:lyase activity"/>
    <property type="evidence" value="ECO:0007669"/>
    <property type="project" value="UniProtKB-KW"/>
</dbReference>
<evidence type="ECO:0000256" key="6">
    <source>
        <dbReference type="RuleBase" id="RU004516"/>
    </source>
</evidence>
<reference evidence="7" key="1">
    <citation type="submission" date="2017-05" db="EMBL/GenBank/DDBJ databases">
        <authorList>
            <person name="Varghese N."/>
            <person name="Submissions S."/>
        </authorList>
    </citation>
    <scope>NUCLEOTIDE SEQUENCE</scope>
    <source>
        <strain evidence="7">DSM 45262</strain>
    </source>
</reference>
<keyword evidence="8" id="KW-1185">Reference proteome</keyword>
<sequence>MAWMMLDGQPTEEASAKLPIMDHGLLYGVGAFETIRIYQGFPFLIDDHLARLERGLSRQRIRFPWQREEWLAQIEELLRLSGLQDASLRIMVTGGEEGLGLSASEYHQPHTLMFIRPLPFDDGEWFAKGKELEVVSIPRQPPGGAADIKSNNYLNSVLARQQVQRFPEVEGLMLTPDGFLAEGIVSNLFFVRDGQLHTPSLDLGILDGVTRKWVIALAQSMGIEVQEGKYPLAALDEAEEIFITNSIQELVPIRIWRGRHLEEHPITDALYGAHRSWTTLLTSAGELSRRM</sequence>
<accession>A0AA45WRE3</accession>
<dbReference type="PANTHER" id="PTHR42743:SF11">
    <property type="entry name" value="AMINODEOXYCHORISMATE LYASE"/>
    <property type="match status" value="1"/>
</dbReference>
<evidence type="ECO:0000256" key="3">
    <source>
        <dbReference type="ARBA" id="ARBA00011738"/>
    </source>
</evidence>
<dbReference type="PROSITE" id="PS00770">
    <property type="entry name" value="AA_TRANSFER_CLASS_4"/>
    <property type="match status" value="1"/>
</dbReference>
<name>A0AA45WRE3_9BACL</name>
<dbReference type="Gene3D" id="3.30.470.10">
    <property type="match status" value="1"/>
</dbReference>
<dbReference type="PANTHER" id="PTHR42743">
    <property type="entry name" value="AMINO-ACID AMINOTRANSFERASE"/>
    <property type="match status" value="1"/>
</dbReference>
<dbReference type="Proteomes" id="UP001157946">
    <property type="component" value="Unassembled WGS sequence"/>
</dbReference>
<comment type="subunit">
    <text evidence="3">Homodimer.</text>
</comment>
<evidence type="ECO:0000313" key="8">
    <source>
        <dbReference type="Proteomes" id="UP001157946"/>
    </source>
</evidence>
<dbReference type="InterPro" id="IPR043132">
    <property type="entry name" value="BCAT-like_C"/>
</dbReference>
<evidence type="ECO:0000313" key="7">
    <source>
        <dbReference type="EMBL" id="SMP30839.1"/>
    </source>
</evidence>
<evidence type="ECO:0000256" key="2">
    <source>
        <dbReference type="ARBA" id="ARBA00009320"/>
    </source>
</evidence>
<dbReference type="CDD" id="cd00449">
    <property type="entry name" value="PLPDE_IV"/>
    <property type="match status" value="1"/>
</dbReference>
<dbReference type="InterPro" id="IPR043131">
    <property type="entry name" value="BCAT-like_N"/>
</dbReference>
<comment type="similarity">
    <text evidence="2 5">Belongs to the class-IV pyridoxal-phosphate-dependent aminotransferase family.</text>
</comment>
<protein>
    <submittedName>
        <fullName evidence="7">4-amino-4-deoxychorismate lyase</fullName>
    </submittedName>
</protein>
<gene>
    <name evidence="7" type="ORF">SAMN06265361_107120</name>
</gene>
<dbReference type="GO" id="GO:0008652">
    <property type="term" value="P:amino acid biosynthetic process"/>
    <property type="evidence" value="ECO:0007669"/>
    <property type="project" value="UniProtKB-ARBA"/>
</dbReference>